<proteinExistence type="predicted"/>
<dbReference type="Proteomes" id="UP000293874">
    <property type="component" value="Unassembled WGS sequence"/>
</dbReference>
<keyword evidence="3" id="KW-1185">Reference proteome</keyword>
<reference evidence="2 3" key="1">
    <citation type="submission" date="2019-02" db="EMBL/GenBank/DDBJ databases">
        <title>Genomic Encyclopedia of Type Strains, Phase IV (KMG-IV): sequencing the most valuable type-strain genomes for metagenomic binning, comparative biology and taxonomic classification.</title>
        <authorList>
            <person name="Goeker M."/>
        </authorList>
    </citation>
    <scope>NUCLEOTIDE SEQUENCE [LARGE SCALE GENOMIC DNA]</scope>
    <source>
        <strain evidence="2 3">DSM 18116</strain>
    </source>
</reference>
<feature type="signal peptide" evidence="1">
    <location>
        <begin position="1"/>
        <end position="18"/>
    </location>
</feature>
<sequence length="272" mass="29173">MKTLLWGLLCTLSVRSVAQIIRPAALQPMHAAAYNQQFADIFSSKINPAALAGITQFHSGAWVEKKFLLEELRQYSIVTGAPAAGGGWAFSMDYSGLPVYHQWQGCLAFGKKLGKISMGAQMNYTAQSTDGYGNKGWLSAGIGAIWQLSSALSAGWQLYHLSGKLLGAGQGERVAYGYSAGLGFLLAPSILMEGSFLKYETQPASFQAAIHYKADHHLMASCFLELTDTRPSVRVKWQAGIFQVGVTGSYHALLGFSPGLLLIVSGTQKGGL</sequence>
<organism evidence="2 3">
    <name type="scientific">Pseudobacter ginsenosidimutans</name>
    <dbReference type="NCBI Taxonomy" id="661488"/>
    <lineage>
        <taxon>Bacteria</taxon>
        <taxon>Pseudomonadati</taxon>
        <taxon>Bacteroidota</taxon>
        <taxon>Chitinophagia</taxon>
        <taxon>Chitinophagales</taxon>
        <taxon>Chitinophagaceae</taxon>
        <taxon>Pseudobacter</taxon>
    </lineage>
</organism>
<evidence type="ECO:0000313" key="2">
    <source>
        <dbReference type="EMBL" id="RZS68925.1"/>
    </source>
</evidence>
<accession>A0A4Q7MKR1</accession>
<comment type="caution">
    <text evidence="2">The sequence shown here is derived from an EMBL/GenBank/DDBJ whole genome shotgun (WGS) entry which is preliminary data.</text>
</comment>
<dbReference type="RefSeq" id="WP_130543299.1">
    <property type="nucleotide sequence ID" value="NZ_CP042431.1"/>
</dbReference>
<dbReference type="EMBL" id="SGXA01000003">
    <property type="protein sequence ID" value="RZS68925.1"/>
    <property type="molecule type" value="Genomic_DNA"/>
</dbReference>
<dbReference type="AlphaFoldDB" id="A0A4Q7MKR1"/>
<dbReference type="OrthoDB" id="664260at2"/>
<keyword evidence="1" id="KW-0732">Signal</keyword>
<evidence type="ECO:0000256" key="1">
    <source>
        <dbReference type="SAM" id="SignalP"/>
    </source>
</evidence>
<gene>
    <name evidence="2" type="ORF">EV199_4749</name>
</gene>
<evidence type="ECO:0000313" key="3">
    <source>
        <dbReference type="Proteomes" id="UP000293874"/>
    </source>
</evidence>
<protein>
    <recommendedName>
        <fullName evidence="4">Type IX secretion system PorP/SprF family membrane protein</fullName>
    </recommendedName>
</protein>
<evidence type="ECO:0008006" key="4">
    <source>
        <dbReference type="Google" id="ProtNLM"/>
    </source>
</evidence>
<name>A0A4Q7MKR1_9BACT</name>
<feature type="chain" id="PRO_5020908832" description="Type IX secretion system PorP/SprF family membrane protein" evidence="1">
    <location>
        <begin position="19"/>
        <end position="272"/>
    </location>
</feature>